<comment type="caution">
    <text evidence="1">The sequence shown here is derived from an EMBL/GenBank/DDBJ whole genome shotgun (WGS) entry which is preliminary data.</text>
</comment>
<organism evidence="1 2">
    <name type="scientific">Naganishia friedmannii</name>
    <dbReference type="NCBI Taxonomy" id="89922"/>
    <lineage>
        <taxon>Eukaryota</taxon>
        <taxon>Fungi</taxon>
        <taxon>Dikarya</taxon>
        <taxon>Basidiomycota</taxon>
        <taxon>Agaricomycotina</taxon>
        <taxon>Tremellomycetes</taxon>
        <taxon>Filobasidiales</taxon>
        <taxon>Filobasidiaceae</taxon>
        <taxon>Naganishia</taxon>
    </lineage>
</organism>
<reference evidence="1" key="1">
    <citation type="submission" date="2023-04" db="EMBL/GenBank/DDBJ databases">
        <title>Draft Genome sequencing of Naganishia species isolated from polar environments using Oxford Nanopore Technology.</title>
        <authorList>
            <person name="Leo P."/>
            <person name="Venkateswaran K."/>
        </authorList>
    </citation>
    <scope>NUCLEOTIDE SEQUENCE</scope>
    <source>
        <strain evidence="1">MNA-CCFEE 5423</strain>
    </source>
</reference>
<dbReference type="EMBL" id="JASBWT010000002">
    <property type="protein sequence ID" value="KAJ9107362.1"/>
    <property type="molecule type" value="Genomic_DNA"/>
</dbReference>
<proteinExistence type="predicted"/>
<protein>
    <submittedName>
        <fullName evidence="1">Uncharacterized protein</fullName>
    </submittedName>
</protein>
<name>A0ACC2W6U0_9TREE</name>
<evidence type="ECO:0000313" key="2">
    <source>
        <dbReference type="Proteomes" id="UP001227268"/>
    </source>
</evidence>
<gene>
    <name evidence="1" type="ORF">QFC21_000812</name>
</gene>
<keyword evidence="2" id="KW-1185">Reference proteome</keyword>
<accession>A0ACC2W6U0</accession>
<evidence type="ECO:0000313" key="1">
    <source>
        <dbReference type="EMBL" id="KAJ9107362.1"/>
    </source>
</evidence>
<dbReference type="Proteomes" id="UP001227268">
    <property type="component" value="Unassembled WGS sequence"/>
</dbReference>
<sequence>MPYNIALVSDFFLPVVGGVEVHIYSLGIQLQKLGHKVIVITHSHAPERIGIRYLAPTNLKVYHLPIPVLTSSATLPNYLTFLPYLRNIVIREQIQILHGHATLSSMAHEAMFHAAFFDVPCGTTALGDGQVRRGIRTVFTDHSLFELDSAVGVLTNKLLAGALRNADAVICVSHAGRENTALRAQLDPHLIYVIPNAIAPYKFTPNPALADASWITIVVVSRLVYRKGIDLLVAAAPYICEMFPDVRFIIGGDGPKMVELEQMREMYLLQDRIELLGAIPPGQVIDVLNRGQIYLSTSLTEAFGISIIEAASAGLFIVSTKVGGVPEILPQDMIEFARPDADDVITALGNAINIIRSGKHDPITAHERLKGMYSWSEVTQRTERVYDHVMAAEDKSLFERMARLLDLGPFYGPILCIITAVQGVFLAVLDWLQPRDRIDMVPDIPARIERASKRAQ</sequence>